<reference evidence="1" key="1">
    <citation type="submission" date="2016-08" db="EMBL/GenBank/DDBJ databases">
        <authorList>
            <person name="Seilhamer J.J."/>
        </authorList>
    </citation>
    <scope>NUCLEOTIDE SEQUENCE</scope>
    <source>
        <strain evidence="1">86</strain>
    </source>
</reference>
<dbReference type="EMBL" id="FMJD01000007">
    <property type="protein sequence ID" value="SCM75595.1"/>
    <property type="molecule type" value="Genomic_DNA"/>
</dbReference>
<name>A0A212LDI8_9HYPH</name>
<proteinExistence type="predicted"/>
<protein>
    <submittedName>
        <fullName evidence="1">Uncharacterized protein</fullName>
    </submittedName>
</protein>
<evidence type="ECO:0000313" key="1">
    <source>
        <dbReference type="EMBL" id="SCM75595.1"/>
    </source>
</evidence>
<gene>
    <name evidence="1" type="ORF">KL86PLE_30042</name>
</gene>
<sequence length="268" mass="28990">MASAGERDLSVAQRLDHRLGLVGGVELLAGVLKMGVHRALGDVEVLGDGLRRHAERRQFEDAPLACRQVTGTGIHQIAERSQPPEGLIAQEVEGDEIELGQRQRLAEADDRRLIGRDRGDRHRHDARRRLGAGGGHQIGVPGNADAVDQAGPMGDAAALQHRVALVDGDELPALGADVGPTDVENQRLHRPTRHRQAGDQDVTGAVPNKPALDNLEYLVCTGIRAEADCVSQDIVWRIHGFDPTSSHPTGRQFGHICSCFSYFSHKNA</sequence>
<accession>A0A212LDI8</accession>
<organism evidence="1">
    <name type="scientific">uncultured Pleomorphomonas sp</name>
    <dbReference type="NCBI Taxonomy" id="442121"/>
    <lineage>
        <taxon>Bacteria</taxon>
        <taxon>Pseudomonadati</taxon>
        <taxon>Pseudomonadota</taxon>
        <taxon>Alphaproteobacteria</taxon>
        <taxon>Hyphomicrobiales</taxon>
        <taxon>Pleomorphomonadaceae</taxon>
        <taxon>Pleomorphomonas</taxon>
        <taxon>environmental samples</taxon>
    </lineage>
</organism>
<dbReference type="AlphaFoldDB" id="A0A212LDI8"/>